<dbReference type="SUPFAM" id="SSF52047">
    <property type="entry name" value="RNI-like"/>
    <property type="match status" value="1"/>
</dbReference>
<sequence length="459" mass="50317">MSSATLSYDLLCLIFHTLQEDNATVSQCALVNRGFSRAASRSLYSNVVLSAGDSSRVSSAALPHNASYVQVLSILSTECISPAMLLDAVKAFENMHTLEILPKDWQTFRVEDLLDGILLELKNRASLVKLRVNPSCTTEATAPILADIGGLRELALASPSRAILQLLPDWLERLSPSLRELHLTGNCGSITPGILRSFAPLLANLTAFSLGLSYSIVDDDLFDFLGQLPCLETVQLQHYVQFKPAQKGALLSRLRSLTVLHQPFYEEDHATRLATSVLHALSGAPAVERVRLCCEEYEEDAEFAPRGLDALLDHLTPTCSTLRVLDLGGSLVSELPLTAFCRAAVALEELTIALDMNGFTAFKNLVPTMSCLHTATLKVYTIGCRLFLVNVEDADRIMQSSVVLRRLAVNGMRTEGSWVCERHGDGRFVVVEVASRRAGRQESNPPSMGMILEEEEEEE</sequence>
<evidence type="ECO:0008006" key="4">
    <source>
        <dbReference type="Google" id="ProtNLM"/>
    </source>
</evidence>
<feature type="region of interest" description="Disordered" evidence="1">
    <location>
        <begin position="439"/>
        <end position="459"/>
    </location>
</feature>
<evidence type="ECO:0000313" key="2">
    <source>
        <dbReference type="EMBL" id="KAJ7619456.1"/>
    </source>
</evidence>
<protein>
    <recommendedName>
        <fullName evidence="4">F-box domain-containing protein</fullName>
    </recommendedName>
</protein>
<dbReference type="Gene3D" id="3.80.10.10">
    <property type="entry name" value="Ribonuclease Inhibitor"/>
    <property type="match status" value="1"/>
</dbReference>
<dbReference type="AlphaFoldDB" id="A0AAD7BFE7"/>
<evidence type="ECO:0000313" key="3">
    <source>
        <dbReference type="Proteomes" id="UP001221142"/>
    </source>
</evidence>
<keyword evidence="3" id="KW-1185">Reference proteome</keyword>
<proteinExistence type="predicted"/>
<comment type="caution">
    <text evidence="2">The sequence shown here is derived from an EMBL/GenBank/DDBJ whole genome shotgun (WGS) entry which is preliminary data.</text>
</comment>
<accession>A0AAD7BFE7</accession>
<gene>
    <name evidence="2" type="ORF">FB45DRAFT_930844</name>
</gene>
<dbReference type="EMBL" id="JARKIF010000018">
    <property type="protein sequence ID" value="KAJ7619456.1"/>
    <property type="molecule type" value="Genomic_DNA"/>
</dbReference>
<reference evidence="2" key="1">
    <citation type="submission" date="2023-03" db="EMBL/GenBank/DDBJ databases">
        <title>Massive genome expansion in bonnet fungi (Mycena s.s.) driven by repeated elements and novel gene families across ecological guilds.</title>
        <authorList>
            <consortium name="Lawrence Berkeley National Laboratory"/>
            <person name="Harder C.B."/>
            <person name="Miyauchi S."/>
            <person name="Viragh M."/>
            <person name="Kuo A."/>
            <person name="Thoen E."/>
            <person name="Andreopoulos B."/>
            <person name="Lu D."/>
            <person name="Skrede I."/>
            <person name="Drula E."/>
            <person name="Henrissat B."/>
            <person name="Morin E."/>
            <person name="Kohler A."/>
            <person name="Barry K."/>
            <person name="LaButti K."/>
            <person name="Morin E."/>
            <person name="Salamov A."/>
            <person name="Lipzen A."/>
            <person name="Mereny Z."/>
            <person name="Hegedus B."/>
            <person name="Baldrian P."/>
            <person name="Stursova M."/>
            <person name="Weitz H."/>
            <person name="Taylor A."/>
            <person name="Grigoriev I.V."/>
            <person name="Nagy L.G."/>
            <person name="Martin F."/>
            <person name="Kauserud H."/>
        </authorList>
    </citation>
    <scope>NUCLEOTIDE SEQUENCE</scope>
    <source>
        <strain evidence="2">9284</strain>
    </source>
</reference>
<name>A0AAD7BFE7_9AGAR</name>
<dbReference type="Proteomes" id="UP001221142">
    <property type="component" value="Unassembled WGS sequence"/>
</dbReference>
<dbReference type="InterPro" id="IPR032675">
    <property type="entry name" value="LRR_dom_sf"/>
</dbReference>
<evidence type="ECO:0000256" key="1">
    <source>
        <dbReference type="SAM" id="MobiDB-lite"/>
    </source>
</evidence>
<organism evidence="2 3">
    <name type="scientific">Roridomyces roridus</name>
    <dbReference type="NCBI Taxonomy" id="1738132"/>
    <lineage>
        <taxon>Eukaryota</taxon>
        <taxon>Fungi</taxon>
        <taxon>Dikarya</taxon>
        <taxon>Basidiomycota</taxon>
        <taxon>Agaricomycotina</taxon>
        <taxon>Agaricomycetes</taxon>
        <taxon>Agaricomycetidae</taxon>
        <taxon>Agaricales</taxon>
        <taxon>Marasmiineae</taxon>
        <taxon>Mycenaceae</taxon>
        <taxon>Roridomyces</taxon>
    </lineage>
</organism>